<evidence type="ECO:0000313" key="1">
    <source>
        <dbReference type="EMBL" id="CAK5126858.1"/>
    </source>
</evidence>
<dbReference type="EMBL" id="CAVMJV010000231">
    <property type="protein sequence ID" value="CAK5126858.1"/>
    <property type="molecule type" value="Genomic_DNA"/>
</dbReference>
<gene>
    <name evidence="1" type="ORF">MENTE1834_LOCUS48415</name>
</gene>
<comment type="caution">
    <text evidence="1">The sequence shown here is derived from an EMBL/GenBank/DDBJ whole genome shotgun (WGS) entry which is preliminary data.</text>
</comment>
<evidence type="ECO:0000313" key="2">
    <source>
        <dbReference type="Proteomes" id="UP001497535"/>
    </source>
</evidence>
<accession>A0ACB1B6X3</accession>
<reference evidence="1" key="1">
    <citation type="submission" date="2023-11" db="EMBL/GenBank/DDBJ databases">
        <authorList>
            <person name="Poullet M."/>
        </authorList>
    </citation>
    <scope>NUCLEOTIDE SEQUENCE</scope>
    <source>
        <strain evidence="1">E1834</strain>
    </source>
</reference>
<name>A0ACB1B6X3_MELEN</name>
<protein>
    <submittedName>
        <fullName evidence="1">Uncharacterized protein</fullName>
    </submittedName>
</protein>
<dbReference type="Proteomes" id="UP001497535">
    <property type="component" value="Unassembled WGS sequence"/>
</dbReference>
<proteinExistence type="predicted"/>
<sequence>MHKTTYTEAHHLLAKFWKDYNKLGEGENKNSLEHYISKSKPFGFLEKALAEHKRKVKNHVKEIEDHHKNKVGEHVKGIEDHHKKNTNQEQEKHRKNKEDKAEPSERKEGVDNETTPLLGKEHDNQVSEVEEILGQENASLAGKGHGEVSTHGKGEIAEGITKEIENLDKHVKDLREKNVEVRKYISNHSYFYTFPGQSGQESVCIQDLYSPKIFA</sequence>
<organism evidence="1 2">
    <name type="scientific">Meloidogyne enterolobii</name>
    <name type="common">Root-knot nematode worm</name>
    <name type="synonym">Meloidogyne mayaguensis</name>
    <dbReference type="NCBI Taxonomy" id="390850"/>
    <lineage>
        <taxon>Eukaryota</taxon>
        <taxon>Metazoa</taxon>
        <taxon>Ecdysozoa</taxon>
        <taxon>Nematoda</taxon>
        <taxon>Chromadorea</taxon>
        <taxon>Rhabditida</taxon>
        <taxon>Tylenchina</taxon>
        <taxon>Tylenchomorpha</taxon>
        <taxon>Tylenchoidea</taxon>
        <taxon>Meloidogynidae</taxon>
        <taxon>Meloidogyninae</taxon>
        <taxon>Meloidogyne</taxon>
    </lineage>
</organism>
<keyword evidence="2" id="KW-1185">Reference proteome</keyword>